<comment type="similarity">
    <text evidence="3">Belongs to the aldo/keto reductase family. Aldo/keto reductase 2 subfamily.</text>
</comment>
<dbReference type="GO" id="GO:0016491">
    <property type="term" value="F:oxidoreductase activity"/>
    <property type="evidence" value="ECO:0007669"/>
    <property type="project" value="UniProtKB-KW"/>
</dbReference>
<evidence type="ECO:0000313" key="5">
    <source>
        <dbReference type="EMBL" id="PNY24930.1"/>
    </source>
</evidence>
<keyword evidence="1" id="KW-0521">NADP</keyword>
<proteinExistence type="inferred from homology"/>
<protein>
    <submittedName>
        <fullName evidence="5">Norsolorinic acid reductase A</fullName>
    </submittedName>
</protein>
<dbReference type="InterPro" id="IPR020471">
    <property type="entry name" value="AKR"/>
</dbReference>
<evidence type="ECO:0000256" key="1">
    <source>
        <dbReference type="ARBA" id="ARBA00022857"/>
    </source>
</evidence>
<name>A0A2K3QBL0_9HYPO</name>
<evidence type="ECO:0000313" key="6">
    <source>
        <dbReference type="Proteomes" id="UP000236621"/>
    </source>
</evidence>
<gene>
    <name evidence="5" type="ORF">TCAP_05131</name>
</gene>
<dbReference type="AlphaFoldDB" id="A0A2K3QBL0"/>
<dbReference type="PRINTS" id="PR00069">
    <property type="entry name" value="ALDKETRDTASE"/>
</dbReference>
<dbReference type="SUPFAM" id="SSF51430">
    <property type="entry name" value="NAD(P)-linked oxidoreductase"/>
    <property type="match status" value="1"/>
</dbReference>
<keyword evidence="6" id="KW-1185">Reference proteome</keyword>
<dbReference type="PANTHER" id="PTHR43364">
    <property type="entry name" value="NADH-SPECIFIC METHYLGLYOXAL REDUCTASE-RELATED"/>
    <property type="match status" value="1"/>
</dbReference>
<dbReference type="CDD" id="cd19146">
    <property type="entry name" value="AKR_AKR9A1-2"/>
    <property type="match status" value="1"/>
</dbReference>
<dbReference type="Pfam" id="PF00248">
    <property type="entry name" value="Aldo_ket_red"/>
    <property type="match status" value="1"/>
</dbReference>
<evidence type="ECO:0000256" key="3">
    <source>
        <dbReference type="ARBA" id="ARBA00038157"/>
    </source>
</evidence>
<reference evidence="5 6" key="1">
    <citation type="submission" date="2017-08" db="EMBL/GenBank/DDBJ databases">
        <title>Harnessing the power of phylogenomics to disentangle the directionality and signatures of interkingdom host jumping in the parasitic fungal genus Tolypocladium.</title>
        <authorList>
            <person name="Quandt C.A."/>
            <person name="Patterson W."/>
            <person name="Spatafora J.W."/>
        </authorList>
    </citation>
    <scope>NUCLEOTIDE SEQUENCE [LARGE SCALE GENOMIC DNA]</scope>
    <source>
        <strain evidence="5 6">CBS 113982</strain>
    </source>
</reference>
<dbReference type="Proteomes" id="UP000236621">
    <property type="component" value="Unassembled WGS sequence"/>
</dbReference>
<dbReference type="InterPro" id="IPR050523">
    <property type="entry name" value="AKR_Detox_Biosynth"/>
</dbReference>
<keyword evidence="2" id="KW-0560">Oxidoreductase</keyword>
<comment type="caution">
    <text evidence="5">The sequence shown here is derived from an EMBL/GenBank/DDBJ whole genome shotgun (WGS) entry which is preliminary data.</text>
</comment>
<sequence length="397" mass="43941">MNTALPMAPPAKSPLARYRLLSPSASIRVSPLCLGAMNFGDAWADYMGDCNQSTAEGILDFFFEQVRVARAVYNSVACSLHAATGNFIDTANNYQFGESEQWIGEWMKKRGNREQMVIATKFTTNFVAGPNHPNIMANFTGNGTKSLVTSVNASLRKLQTDYIDLLYVHWWDYSTSIPELMQSLNHLVTSGKVLHLGISDTPAWVVSKANEYARNNGLRQFSIYQGRWSAASRDFERDIIPMCKAEGMGICPWGALGGGKFKSEEQRQSTEGRKTDFPDIDIKASQALEAIAKRKNTAITSIALAYVMHKTPYVFPIVGGRKVEHLKGNIEALTIQLSDEDIKEIEGAVPFDLGFPHNFLWAGGVPDTAQKVWLLNMAATFDYVKDSQPITPHKGGE</sequence>
<dbReference type="STRING" id="45235.A0A2K3QBL0"/>
<dbReference type="InterPro" id="IPR023210">
    <property type="entry name" value="NADP_OxRdtase_dom"/>
</dbReference>
<evidence type="ECO:0000256" key="2">
    <source>
        <dbReference type="ARBA" id="ARBA00023002"/>
    </source>
</evidence>
<dbReference type="OrthoDB" id="48988at2759"/>
<dbReference type="EMBL" id="NRSZ01000827">
    <property type="protein sequence ID" value="PNY24930.1"/>
    <property type="molecule type" value="Genomic_DNA"/>
</dbReference>
<organism evidence="5 6">
    <name type="scientific">Tolypocladium capitatum</name>
    <dbReference type="NCBI Taxonomy" id="45235"/>
    <lineage>
        <taxon>Eukaryota</taxon>
        <taxon>Fungi</taxon>
        <taxon>Dikarya</taxon>
        <taxon>Ascomycota</taxon>
        <taxon>Pezizomycotina</taxon>
        <taxon>Sordariomycetes</taxon>
        <taxon>Hypocreomycetidae</taxon>
        <taxon>Hypocreales</taxon>
        <taxon>Ophiocordycipitaceae</taxon>
        <taxon>Tolypocladium</taxon>
    </lineage>
</organism>
<feature type="domain" description="NADP-dependent oxidoreductase" evidence="4">
    <location>
        <begin position="32"/>
        <end position="348"/>
    </location>
</feature>
<evidence type="ECO:0000259" key="4">
    <source>
        <dbReference type="Pfam" id="PF00248"/>
    </source>
</evidence>
<accession>A0A2K3QBL0</accession>
<dbReference type="PANTHER" id="PTHR43364:SF7">
    <property type="entry name" value="NADP-DEPENDENT OXIDOREDUCTASE DOMAIN-CONTAINING PROTEIN-RELATED"/>
    <property type="match status" value="1"/>
</dbReference>
<dbReference type="Gene3D" id="3.20.20.100">
    <property type="entry name" value="NADP-dependent oxidoreductase domain"/>
    <property type="match status" value="1"/>
</dbReference>
<dbReference type="InterPro" id="IPR036812">
    <property type="entry name" value="NAD(P)_OxRdtase_dom_sf"/>
</dbReference>